<dbReference type="EMBL" id="JBBVGT010000002">
    <property type="protein sequence ID" value="MFB5945207.1"/>
    <property type="molecule type" value="Genomic_DNA"/>
</dbReference>
<organism evidence="1 2">
    <name type="scientific">Albibacterium profundi</name>
    <dbReference type="NCBI Taxonomy" id="3134906"/>
    <lineage>
        <taxon>Bacteria</taxon>
        <taxon>Pseudomonadati</taxon>
        <taxon>Bacteroidota</taxon>
        <taxon>Sphingobacteriia</taxon>
        <taxon>Sphingobacteriales</taxon>
        <taxon>Sphingobacteriaceae</taxon>
        <taxon>Albibacterium</taxon>
    </lineage>
</organism>
<gene>
    <name evidence="1" type="ORF">WKR92_05130</name>
</gene>
<proteinExistence type="predicted"/>
<reference evidence="1 2" key="1">
    <citation type="submission" date="2024-04" db="EMBL/GenBank/DDBJ databases">
        <title>Albibacterium profundi sp. nov., isolated from sediment of the Challenger Deep of Mariana Trench.</title>
        <authorList>
            <person name="Wang Y."/>
        </authorList>
    </citation>
    <scope>NUCLEOTIDE SEQUENCE [LARGE SCALE GENOMIC DNA]</scope>
    <source>
        <strain evidence="1 2">RHL897</strain>
    </source>
</reference>
<keyword evidence="2" id="KW-1185">Reference proteome</keyword>
<dbReference type="RefSeq" id="WP_375556751.1">
    <property type="nucleotide sequence ID" value="NZ_JBBVGT010000002.1"/>
</dbReference>
<dbReference type="Proteomes" id="UP001580928">
    <property type="component" value="Unassembled WGS sequence"/>
</dbReference>
<comment type="caution">
    <text evidence="1">The sequence shown here is derived from an EMBL/GenBank/DDBJ whole genome shotgun (WGS) entry which is preliminary data.</text>
</comment>
<accession>A0ABV5CCF9</accession>
<sequence length="237" mass="26790">MAIIDKKGKIRGKIGNYIHREVNGKQVLQSTPGSIKPKGGTIEMNKHFRSAAELSGMVYRDLKNYAWDRSYSYLHGRLTGLLRHLSLPDYEEMEGGHYMALDRNDSLRHLFPILPTAVKTGNRLRINIPKVNTTKRNKKLANADYAAYEVTLMGFATDEKDESNPHILQVVNTDRFKIANGFDKKHIDIDLSEALTFNSGLLLALIRAELFQFKNSAAFLNSKEINPVSILGTWKLS</sequence>
<evidence type="ECO:0000313" key="2">
    <source>
        <dbReference type="Proteomes" id="UP001580928"/>
    </source>
</evidence>
<protein>
    <submittedName>
        <fullName evidence="1">Uncharacterized protein</fullName>
    </submittedName>
</protein>
<evidence type="ECO:0000313" key="1">
    <source>
        <dbReference type="EMBL" id="MFB5945207.1"/>
    </source>
</evidence>
<name>A0ABV5CCF9_9SPHI</name>